<dbReference type="OrthoDB" id="5324640at2"/>
<dbReference type="EMBL" id="AP019774">
    <property type="protein sequence ID" value="BCD70776.1"/>
    <property type="molecule type" value="Genomic_DNA"/>
</dbReference>
<dbReference type="SUPFAM" id="SSF159594">
    <property type="entry name" value="XCC0632-like"/>
    <property type="match status" value="1"/>
</dbReference>
<dbReference type="Proteomes" id="UP000317935">
    <property type="component" value="Chromosome"/>
</dbReference>
<protein>
    <submittedName>
        <fullName evidence="1">ABC_trans_aux domain-containing protein</fullName>
    </submittedName>
</protein>
<dbReference type="PROSITE" id="PS51257">
    <property type="entry name" value="PROKAR_LIPOPROTEIN"/>
    <property type="match status" value="1"/>
</dbReference>
<dbReference type="AlphaFoldDB" id="A0A6J4CZ35"/>
<reference evidence="1 2" key="1">
    <citation type="submission" date="2019-06" db="EMBL/GenBank/DDBJ databases">
        <title>Complete genome sequence of Helicobacter suis SNTW101c.</title>
        <authorList>
            <person name="Rimbara E."/>
            <person name="Suzuki M."/>
            <person name="Matsui H."/>
            <person name="Nakamura M."/>
            <person name="Mori S."/>
            <person name="Shibayama K."/>
        </authorList>
    </citation>
    <scope>NUCLEOTIDE SEQUENCE [LARGE SCALE GENOMIC DNA]</scope>
    <source>
        <strain evidence="1 2">SNTW101c</strain>
    </source>
</reference>
<gene>
    <name evidence="1" type="ORF">SNTW_14210</name>
</gene>
<name>A0A6J4CZ35_9HELI</name>
<dbReference type="Gene3D" id="3.40.50.10610">
    <property type="entry name" value="ABC-type transport auxiliary lipoprotein component"/>
    <property type="match status" value="1"/>
</dbReference>
<evidence type="ECO:0000313" key="1">
    <source>
        <dbReference type="EMBL" id="BCD70776.1"/>
    </source>
</evidence>
<evidence type="ECO:0000313" key="2">
    <source>
        <dbReference type="Proteomes" id="UP000317935"/>
    </source>
</evidence>
<organism evidence="1 2">
    <name type="scientific">Helicobacter suis</name>
    <dbReference type="NCBI Taxonomy" id="104628"/>
    <lineage>
        <taxon>Bacteria</taxon>
        <taxon>Pseudomonadati</taxon>
        <taxon>Campylobacterota</taxon>
        <taxon>Epsilonproteobacteria</taxon>
        <taxon>Campylobacterales</taxon>
        <taxon>Helicobacteraceae</taxon>
        <taxon>Helicobacter</taxon>
    </lineage>
</organism>
<dbReference type="RefSeq" id="WP_006565248.1">
    <property type="nucleotide sequence ID" value="NZ_AP019774.1"/>
</dbReference>
<proteinExistence type="predicted"/>
<sequence>MKKHIGLVCCFSVLFSGCLNLNLKQMLPDVKDYDLNTTGFTTPTCSQVHDIGLVGIQSADLYDTKQIVFKNAQGQVYYAKHTKFIDLPKNMLKNMLLLQAAKHCLFVSRPPHITTPYATIKLDILSLAILEQNGQYQAQLVLDYSLNTPSGSQYRRITQSQTITAKESDEILEIKALQHVSLKAITEILEQIKNLDETKH</sequence>
<accession>A0A6J4CZ35</accession>